<name>A0AC34FAS7_9BILA</name>
<dbReference type="WBParaSite" id="ES5_v2.g14345.t1">
    <property type="protein sequence ID" value="ES5_v2.g14345.t1"/>
    <property type="gene ID" value="ES5_v2.g14345"/>
</dbReference>
<reference evidence="2" key="1">
    <citation type="submission" date="2022-11" db="UniProtKB">
        <authorList>
            <consortium name="WormBaseParasite"/>
        </authorList>
    </citation>
    <scope>IDENTIFICATION</scope>
</reference>
<proteinExistence type="predicted"/>
<dbReference type="Proteomes" id="UP000887579">
    <property type="component" value="Unplaced"/>
</dbReference>
<sequence>MKLFLITFLVLVAVTQFCASSNLIPPSSDINERLLLSDGGNVQNGSDIIMENPESFNVMLAENELIFEVCSSGCNADFLVCYEADPVGQNVLKECNSNCGFYVSARGDKITFMKAFASKTGISKVKECDIIKIAHKRTPFRGADIPSCSPKIENGMVKLDIQNASSECPVIIKNAMIVPETTTFLPTTLSISGQHGDKNVNGSIGKETATSETGGFFENYWWIFLILGLLIIIIITIVLIVYCCRRIRTTKKQTAPLPPRRLQGSKSPIVLQPSTETTHDQKRQIPTSLMQPSSILSHKSLLLSKKEIKSEETDLTSMKPTA</sequence>
<organism evidence="1 2">
    <name type="scientific">Panagrolaimus sp. ES5</name>
    <dbReference type="NCBI Taxonomy" id="591445"/>
    <lineage>
        <taxon>Eukaryota</taxon>
        <taxon>Metazoa</taxon>
        <taxon>Ecdysozoa</taxon>
        <taxon>Nematoda</taxon>
        <taxon>Chromadorea</taxon>
        <taxon>Rhabditida</taxon>
        <taxon>Tylenchina</taxon>
        <taxon>Panagrolaimomorpha</taxon>
        <taxon>Panagrolaimoidea</taxon>
        <taxon>Panagrolaimidae</taxon>
        <taxon>Panagrolaimus</taxon>
    </lineage>
</organism>
<evidence type="ECO:0000313" key="1">
    <source>
        <dbReference type="Proteomes" id="UP000887579"/>
    </source>
</evidence>
<protein>
    <submittedName>
        <fullName evidence="2">Uncharacterized protein</fullName>
    </submittedName>
</protein>
<accession>A0AC34FAS7</accession>
<evidence type="ECO:0000313" key="2">
    <source>
        <dbReference type="WBParaSite" id="ES5_v2.g14345.t1"/>
    </source>
</evidence>